<evidence type="ECO:0000256" key="2">
    <source>
        <dbReference type="SAM" id="Coils"/>
    </source>
</evidence>
<dbReference type="Gene3D" id="3.40.50.1820">
    <property type="entry name" value="alpha/beta hydrolase"/>
    <property type="match status" value="1"/>
</dbReference>
<evidence type="ECO:0000256" key="1">
    <source>
        <dbReference type="ARBA" id="ARBA00007920"/>
    </source>
</evidence>
<comment type="caution">
    <text evidence="6">The sequence shown here is derived from an EMBL/GenBank/DDBJ whole genome shotgun (WGS) entry which is preliminary data.</text>
</comment>
<evidence type="ECO:0000259" key="5">
    <source>
        <dbReference type="Pfam" id="PF05057"/>
    </source>
</evidence>
<feature type="region of interest" description="Disordered" evidence="3">
    <location>
        <begin position="440"/>
        <end position="567"/>
    </location>
</feature>
<evidence type="ECO:0000313" key="6">
    <source>
        <dbReference type="EMBL" id="KAK0557465.1"/>
    </source>
</evidence>
<evidence type="ECO:0000313" key="7">
    <source>
        <dbReference type="Proteomes" id="UP001176517"/>
    </source>
</evidence>
<dbReference type="AlphaFoldDB" id="A0AAN6JWZ6"/>
<feature type="compositionally biased region" description="Basic and acidic residues" evidence="3">
    <location>
        <begin position="500"/>
        <end position="514"/>
    </location>
</feature>
<dbReference type="Pfam" id="PF05057">
    <property type="entry name" value="DUF676"/>
    <property type="match status" value="1"/>
</dbReference>
<keyword evidence="2" id="KW-0175">Coiled coil</keyword>
<feature type="compositionally biased region" description="Low complexity" evidence="3">
    <location>
        <begin position="490"/>
        <end position="499"/>
    </location>
</feature>
<proteinExistence type="inferred from homology"/>
<comment type="similarity">
    <text evidence="1">Belongs to the putative lipase ROG1 family.</text>
</comment>
<gene>
    <name evidence="6" type="ORF">OC846_000453</name>
</gene>
<feature type="compositionally biased region" description="Basic and acidic residues" evidence="3">
    <location>
        <begin position="522"/>
        <end position="532"/>
    </location>
</feature>
<dbReference type="PANTHER" id="PTHR12482">
    <property type="entry name" value="LIPASE ROG1-RELATED-RELATED"/>
    <property type="match status" value="1"/>
</dbReference>
<accession>A0AAN6JWZ6</accession>
<feature type="transmembrane region" description="Helical" evidence="4">
    <location>
        <begin position="366"/>
        <end position="387"/>
    </location>
</feature>
<sequence>MPEIQDVHLVVLCHGLWGSSSNLRYLCRSLIKNHPGSYLAPKSDASTHVLTDKEAERIKKAEAKRKKLEAKGQKLSDEFTWEEELLKPTDLTNGQKPEIQLVLLNTRSNEERTYDGIDWSAERVRLEIDAEVTRLRANHCHVRMFSIIGYSLGGLVSRYVVGLLHSRHFFTLVPDSQIPSGLDEATTKRLRQPPEPVQFSTLATPHLGMLPPTSGFRKFAAYVGARVLSRTGDQLFLRDSGWEHIEDGASEGTDKDKRPRGLIEAMTMPDSLFIAALKRFRRVVVYSNGVNDPTVPFRTGAFFPCDPFLVEGLHVEIEPDYPGLIQSYSFPQGKVPKESLWTKVREAQLPWFLNPKRNPFPFPVNYIMVGFFPLILPVLLTTLYFRFRIESGHSKERIRELRRLWREERQLELQLEQEGGANGQQGTLLAKAGRRMSDRLGMSSSTATSGTATPVPPSTSTESTPITSQPASRDESIKQKRSSRSWVPFASSSSPAESSPDQRQRDAEDREGEQSRIQALLRRVEEQTRDAAEVGDGTVESNRTRAKHGDATVSVAKSSDASAPSVANDRYPLVPPEHEAGQPKYFPIQKEFIKALETSLGDKLERRFSYFPRVINSHAIIIVRVPTSDLSRMGVGVVKHFVDTFSYQ</sequence>
<dbReference type="Proteomes" id="UP001176517">
    <property type="component" value="Unassembled WGS sequence"/>
</dbReference>
<protein>
    <recommendedName>
        <fullName evidence="5">DUF676 domain-containing protein</fullName>
    </recommendedName>
</protein>
<feature type="compositionally biased region" description="Low complexity" evidence="3">
    <location>
        <begin position="443"/>
        <end position="470"/>
    </location>
</feature>
<keyword evidence="7" id="KW-1185">Reference proteome</keyword>
<keyword evidence="4" id="KW-0812">Transmembrane</keyword>
<feature type="domain" description="DUF676" evidence="5">
    <location>
        <begin position="95"/>
        <end position="299"/>
    </location>
</feature>
<dbReference type="SUPFAM" id="SSF53474">
    <property type="entry name" value="alpha/beta-Hydrolases"/>
    <property type="match status" value="1"/>
</dbReference>
<keyword evidence="4" id="KW-0472">Membrane</keyword>
<name>A0AAN6JWZ6_9BASI</name>
<evidence type="ECO:0000256" key="3">
    <source>
        <dbReference type="SAM" id="MobiDB-lite"/>
    </source>
</evidence>
<dbReference type="InterPro" id="IPR029058">
    <property type="entry name" value="AB_hydrolase_fold"/>
</dbReference>
<reference evidence="6" key="1">
    <citation type="journal article" date="2023" name="PhytoFront">
        <title>Draft Genome Resources of Seven Strains of Tilletia horrida, Causal Agent of Kernel Smut of Rice.</title>
        <authorList>
            <person name="Khanal S."/>
            <person name="Antony Babu S."/>
            <person name="Zhou X.G."/>
        </authorList>
    </citation>
    <scope>NUCLEOTIDE SEQUENCE</scope>
    <source>
        <strain evidence="6">TX6</strain>
    </source>
</reference>
<organism evidence="6 7">
    <name type="scientific">Tilletia horrida</name>
    <dbReference type="NCBI Taxonomy" id="155126"/>
    <lineage>
        <taxon>Eukaryota</taxon>
        <taxon>Fungi</taxon>
        <taxon>Dikarya</taxon>
        <taxon>Basidiomycota</taxon>
        <taxon>Ustilaginomycotina</taxon>
        <taxon>Exobasidiomycetes</taxon>
        <taxon>Tilletiales</taxon>
        <taxon>Tilletiaceae</taxon>
        <taxon>Tilletia</taxon>
    </lineage>
</organism>
<dbReference type="EMBL" id="JAPDMZ010000005">
    <property type="protein sequence ID" value="KAK0557465.1"/>
    <property type="molecule type" value="Genomic_DNA"/>
</dbReference>
<dbReference type="InterPro" id="IPR044294">
    <property type="entry name" value="Lipase-like"/>
</dbReference>
<feature type="coiled-coil region" evidence="2">
    <location>
        <begin position="51"/>
        <end position="78"/>
    </location>
</feature>
<keyword evidence="4" id="KW-1133">Transmembrane helix</keyword>
<evidence type="ECO:0000256" key="4">
    <source>
        <dbReference type="SAM" id="Phobius"/>
    </source>
</evidence>
<dbReference type="PANTHER" id="PTHR12482:SF62">
    <property type="entry name" value="LIPASE ROG1-RELATED"/>
    <property type="match status" value="1"/>
</dbReference>
<dbReference type="InterPro" id="IPR007751">
    <property type="entry name" value="DUF676_lipase-like"/>
</dbReference>